<dbReference type="PROSITE" id="PS51285">
    <property type="entry name" value="AGC_KINASE_CTER"/>
    <property type="match status" value="1"/>
</dbReference>
<dbReference type="SMART" id="SM00133">
    <property type="entry name" value="S_TK_X"/>
    <property type="match status" value="1"/>
</dbReference>
<feature type="compositionally biased region" description="Polar residues" evidence="11">
    <location>
        <begin position="25"/>
        <end position="38"/>
    </location>
</feature>
<evidence type="ECO:0000256" key="1">
    <source>
        <dbReference type="ARBA" id="ARBA00012444"/>
    </source>
</evidence>
<reference evidence="14" key="1">
    <citation type="submission" date="2014-09" db="EMBL/GenBank/DDBJ databases">
        <title>Draft genome sequence of an oleaginous Mucoromycotina fungus Mucor ambiguus NBRC6742.</title>
        <authorList>
            <person name="Takeda I."/>
            <person name="Yamane N."/>
            <person name="Morita T."/>
            <person name="Tamano K."/>
            <person name="Machida M."/>
            <person name="Baker S."/>
            <person name="Koike H."/>
        </authorList>
    </citation>
    <scope>NUCLEOTIDE SEQUENCE</scope>
    <source>
        <strain evidence="14">NBRC 6742</strain>
    </source>
</reference>
<dbReference type="InterPro" id="IPR011009">
    <property type="entry name" value="Kinase-like_dom_sf"/>
</dbReference>
<evidence type="ECO:0000256" key="10">
    <source>
        <dbReference type="RuleBase" id="RU000304"/>
    </source>
</evidence>
<dbReference type="Proteomes" id="UP000053815">
    <property type="component" value="Unassembled WGS sequence"/>
</dbReference>
<organism evidence="14">
    <name type="scientific">Mucor ambiguus</name>
    <dbReference type="NCBI Taxonomy" id="91626"/>
    <lineage>
        <taxon>Eukaryota</taxon>
        <taxon>Fungi</taxon>
        <taxon>Fungi incertae sedis</taxon>
        <taxon>Mucoromycota</taxon>
        <taxon>Mucoromycotina</taxon>
        <taxon>Mucoromycetes</taxon>
        <taxon>Mucorales</taxon>
        <taxon>Mucorineae</taxon>
        <taxon>Mucoraceae</taxon>
        <taxon>Mucor</taxon>
    </lineage>
</organism>
<evidence type="ECO:0000259" key="13">
    <source>
        <dbReference type="PROSITE" id="PS51285"/>
    </source>
</evidence>
<dbReference type="GO" id="GO:0004691">
    <property type="term" value="F:cAMP-dependent protein kinase activity"/>
    <property type="evidence" value="ECO:0007669"/>
    <property type="project" value="UniProtKB-EC"/>
</dbReference>
<dbReference type="GO" id="GO:0005829">
    <property type="term" value="C:cytosol"/>
    <property type="evidence" value="ECO:0007669"/>
    <property type="project" value="TreeGrafter"/>
</dbReference>
<gene>
    <name evidence="14" type="ORF">MAM1_0006c00723</name>
</gene>
<evidence type="ECO:0000313" key="15">
    <source>
        <dbReference type="Proteomes" id="UP000053815"/>
    </source>
</evidence>
<keyword evidence="15" id="KW-1185">Reference proteome</keyword>
<feature type="domain" description="Protein kinase" evidence="12">
    <location>
        <begin position="182"/>
        <end position="436"/>
    </location>
</feature>
<evidence type="ECO:0000256" key="9">
    <source>
        <dbReference type="PROSITE-ProRule" id="PRU10141"/>
    </source>
</evidence>
<dbReference type="GO" id="GO:0005524">
    <property type="term" value="F:ATP binding"/>
    <property type="evidence" value="ECO:0007669"/>
    <property type="project" value="UniProtKB-UniRule"/>
</dbReference>
<keyword evidence="5 14" id="KW-0418">Kinase</keyword>
<feature type="compositionally biased region" description="Basic and acidic residues" evidence="11">
    <location>
        <begin position="482"/>
        <end position="491"/>
    </location>
</feature>
<dbReference type="STRING" id="91626.A0A0C9LQ84"/>
<dbReference type="AlphaFoldDB" id="A0A0C9LQ84"/>
<keyword evidence="6 9" id="KW-0067">ATP-binding</keyword>
<dbReference type="SMART" id="SM00220">
    <property type="entry name" value="S_TKc"/>
    <property type="match status" value="1"/>
</dbReference>
<dbReference type="PANTHER" id="PTHR24353">
    <property type="entry name" value="CYCLIC NUCLEOTIDE-DEPENDENT PROTEIN KINASE"/>
    <property type="match status" value="1"/>
</dbReference>
<evidence type="ECO:0000256" key="7">
    <source>
        <dbReference type="ARBA" id="ARBA00047292"/>
    </source>
</evidence>
<keyword evidence="2 10" id="KW-0723">Serine/threonine-protein kinase</keyword>
<feature type="region of interest" description="Disordered" evidence="11">
    <location>
        <begin position="62"/>
        <end position="171"/>
    </location>
</feature>
<feature type="compositionally biased region" description="Basic residues" evidence="11">
    <location>
        <begin position="15"/>
        <end position="24"/>
    </location>
</feature>
<dbReference type="PROSITE" id="PS00108">
    <property type="entry name" value="PROTEIN_KINASE_ST"/>
    <property type="match status" value="1"/>
</dbReference>
<feature type="binding site" evidence="9">
    <location>
        <position position="211"/>
    </location>
    <ligand>
        <name>ATP</name>
        <dbReference type="ChEBI" id="CHEBI:30616"/>
    </ligand>
</feature>
<dbReference type="PROSITE" id="PS00107">
    <property type="entry name" value="PROTEIN_KINASE_ATP"/>
    <property type="match status" value="1"/>
</dbReference>
<evidence type="ECO:0000259" key="12">
    <source>
        <dbReference type="PROSITE" id="PS50011"/>
    </source>
</evidence>
<dbReference type="Pfam" id="PF00069">
    <property type="entry name" value="Pkinase"/>
    <property type="match status" value="1"/>
</dbReference>
<sequence length="491" mass="55591">MPTMLSKFIDKAKPRFSFHHHGNHKTGSTSSNESQSHNTKFHLPNNLPATAITTHIFGYRDDSTDNYVEPPPVPPTATEPIKENTAAPPVGTPPKSTHDKTTSLASANKTDTAKTSYSPFYPEQLPSTPPTTPGGSFLVRNNSSGHSSNKSQNSHSHATASTEQVDDSDVTRPHCQLKLDNFNLQRTLGTGSFGRVHLIQSKINKRYYALKVLKKAEIVKLKQVEHTNNERSILTKVQHPFIVNLWGSFQDCANLYMVMDFVPGGELFSFLRKSKKFSNDVARFYAGEVLLALAYLHSKNIIYRDLKPENLLLDVHGHIKICDFGFAKVVPDITWTLCGTPDYLAPEIIQTKGYGKAADYWAFGVLVFEMLAGFPPYYDDNQFKLYEKILTTQPKYPSSIDSTAKDLLKHLLTTDLTQRYGNLKRGYHDICEHKWFASLDFEKLIQRKIKPPYIPHLRNDGDASNFDRYPEDFHPYGVPQDDPYKDQFPDF</sequence>
<dbReference type="GO" id="GO:0005952">
    <property type="term" value="C:cAMP-dependent protein kinase complex"/>
    <property type="evidence" value="ECO:0007669"/>
    <property type="project" value="TreeGrafter"/>
</dbReference>
<feature type="region of interest" description="Disordered" evidence="11">
    <location>
        <begin position="15"/>
        <end position="45"/>
    </location>
</feature>
<evidence type="ECO:0000256" key="5">
    <source>
        <dbReference type="ARBA" id="ARBA00022777"/>
    </source>
</evidence>
<dbReference type="Gene3D" id="3.30.200.20">
    <property type="entry name" value="Phosphorylase Kinase, domain 1"/>
    <property type="match status" value="1"/>
</dbReference>
<feature type="compositionally biased region" description="Polar residues" evidence="11">
    <location>
        <begin position="102"/>
        <end position="118"/>
    </location>
</feature>
<dbReference type="EC" id="2.7.11.11" evidence="1"/>
<comment type="catalytic activity">
    <reaction evidence="8">
        <text>L-seryl-[protein] + ATP = O-phospho-L-seryl-[protein] + ADP + H(+)</text>
        <dbReference type="Rhea" id="RHEA:17989"/>
        <dbReference type="Rhea" id="RHEA-COMP:9863"/>
        <dbReference type="Rhea" id="RHEA-COMP:11604"/>
        <dbReference type="ChEBI" id="CHEBI:15378"/>
        <dbReference type="ChEBI" id="CHEBI:29999"/>
        <dbReference type="ChEBI" id="CHEBI:30616"/>
        <dbReference type="ChEBI" id="CHEBI:83421"/>
        <dbReference type="ChEBI" id="CHEBI:456216"/>
        <dbReference type="EC" id="2.7.11.11"/>
    </reaction>
</comment>
<evidence type="ECO:0000313" key="14">
    <source>
        <dbReference type="EMBL" id="GAN01290.1"/>
    </source>
</evidence>
<dbReference type="OrthoDB" id="2275208at2759"/>
<evidence type="ECO:0000256" key="8">
    <source>
        <dbReference type="ARBA" id="ARBA00047454"/>
    </source>
</evidence>
<evidence type="ECO:0000256" key="2">
    <source>
        <dbReference type="ARBA" id="ARBA00022527"/>
    </source>
</evidence>
<dbReference type="InterPro" id="IPR000961">
    <property type="entry name" value="AGC-kinase_C"/>
</dbReference>
<dbReference type="EMBL" id="DF836295">
    <property type="protein sequence ID" value="GAN01290.1"/>
    <property type="molecule type" value="Genomic_DNA"/>
</dbReference>
<dbReference type="Gene3D" id="1.10.510.10">
    <property type="entry name" value="Transferase(Phosphotransferase) domain 1"/>
    <property type="match status" value="1"/>
</dbReference>
<dbReference type="InterPro" id="IPR017441">
    <property type="entry name" value="Protein_kinase_ATP_BS"/>
</dbReference>
<feature type="region of interest" description="Disordered" evidence="11">
    <location>
        <begin position="472"/>
        <end position="491"/>
    </location>
</feature>
<dbReference type="PANTHER" id="PTHR24353:SF153">
    <property type="entry name" value="CAMP-DEPENDENT PROTEIN KINASE CATALYTIC SUBUNIT 1"/>
    <property type="match status" value="1"/>
</dbReference>
<dbReference type="CDD" id="cd05580">
    <property type="entry name" value="STKc_PKA_like"/>
    <property type="match status" value="1"/>
</dbReference>
<dbReference type="PROSITE" id="PS50011">
    <property type="entry name" value="PROTEIN_KINASE_DOM"/>
    <property type="match status" value="1"/>
</dbReference>
<evidence type="ECO:0000256" key="11">
    <source>
        <dbReference type="SAM" id="MobiDB-lite"/>
    </source>
</evidence>
<dbReference type="InterPro" id="IPR008271">
    <property type="entry name" value="Ser/Thr_kinase_AS"/>
</dbReference>
<feature type="compositionally biased region" description="Low complexity" evidence="11">
    <location>
        <begin position="133"/>
        <end position="157"/>
    </location>
</feature>
<dbReference type="FunFam" id="3.30.200.20:FF:000005">
    <property type="entry name" value="cAMP-dependent protein kinase catalytic subunit"/>
    <property type="match status" value="1"/>
</dbReference>
<evidence type="ECO:0000256" key="6">
    <source>
        <dbReference type="ARBA" id="ARBA00022840"/>
    </source>
</evidence>
<comment type="similarity">
    <text evidence="10">Belongs to the protein kinase superfamily.</text>
</comment>
<dbReference type="SUPFAM" id="SSF56112">
    <property type="entry name" value="Protein kinase-like (PK-like)"/>
    <property type="match status" value="1"/>
</dbReference>
<dbReference type="PRINTS" id="PR00109">
    <property type="entry name" value="TYRKINASE"/>
</dbReference>
<dbReference type="GO" id="GO:0005634">
    <property type="term" value="C:nucleus"/>
    <property type="evidence" value="ECO:0007669"/>
    <property type="project" value="TreeGrafter"/>
</dbReference>
<protein>
    <recommendedName>
        <fullName evidence="1">cAMP-dependent protein kinase</fullName>
        <ecNumber evidence="1">2.7.11.11</ecNumber>
    </recommendedName>
</protein>
<evidence type="ECO:0000256" key="4">
    <source>
        <dbReference type="ARBA" id="ARBA00022741"/>
    </source>
</evidence>
<keyword evidence="3" id="KW-0808">Transferase</keyword>
<dbReference type="InterPro" id="IPR000719">
    <property type="entry name" value="Prot_kinase_dom"/>
</dbReference>
<dbReference type="FunFam" id="1.10.510.10:FF:000005">
    <property type="entry name" value="cAMP-dependent protein kinase catalytic subunit alpha"/>
    <property type="match status" value="1"/>
</dbReference>
<keyword evidence="4 9" id="KW-0547">Nucleotide-binding</keyword>
<name>A0A0C9LQ84_9FUNG</name>
<evidence type="ECO:0000256" key="3">
    <source>
        <dbReference type="ARBA" id="ARBA00022679"/>
    </source>
</evidence>
<proteinExistence type="inferred from homology"/>
<accession>A0A0C9LQ84</accession>
<comment type="catalytic activity">
    <reaction evidence="7">
        <text>L-threonyl-[protein] + ATP = O-phospho-L-threonyl-[protein] + ADP + H(+)</text>
        <dbReference type="Rhea" id="RHEA:46608"/>
        <dbReference type="Rhea" id="RHEA-COMP:11060"/>
        <dbReference type="Rhea" id="RHEA-COMP:11605"/>
        <dbReference type="ChEBI" id="CHEBI:15378"/>
        <dbReference type="ChEBI" id="CHEBI:30013"/>
        <dbReference type="ChEBI" id="CHEBI:30616"/>
        <dbReference type="ChEBI" id="CHEBI:61977"/>
        <dbReference type="ChEBI" id="CHEBI:456216"/>
        <dbReference type="EC" id="2.7.11.11"/>
    </reaction>
</comment>
<dbReference type="InterPro" id="IPR001245">
    <property type="entry name" value="Ser-Thr/Tyr_kinase_cat_dom"/>
</dbReference>
<feature type="domain" description="AGC-kinase C-terminal" evidence="13">
    <location>
        <begin position="437"/>
        <end position="491"/>
    </location>
</feature>